<dbReference type="EMBL" id="JAQQXT010000009">
    <property type="protein sequence ID" value="MDC8773038.1"/>
    <property type="molecule type" value="Genomic_DNA"/>
</dbReference>
<reference evidence="2 3" key="1">
    <citation type="submission" date="2022-10" db="EMBL/GenBank/DDBJ databases">
        <title>Paucibacter sp. hw1 Genome sequencing.</title>
        <authorList>
            <person name="Park S."/>
        </authorList>
    </citation>
    <scope>NUCLEOTIDE SEQUENCE [LARGE SCALE GENOMIC DNA]</scope>
    <source>
        <strain evidence="3">hw1</strain>
    </source>
</reference>
<evidence type="ECO:0000313" key="2">
    <source>
        <dbReference type="EMBL" id="MDC8773038.1"/>
    </source>
</evidence>
<dbReference type="InterPro" id="IPR038694">
    <property type="entry name" value="DUF427_sf"/>
</dbReference>
<evidence type="ECO:0000259" key="1">
    <source>
        <dbReference type="Pfam" id="PF04248"/>
    </source>
</evidence>
<organism evidence="2 3">
    <name type="scientific">Roseateles albus</name>
    <dbReference type="NCBI Taxonomy" id="2987525"/>
    <lineage>
        <taxon>Bacteria</taxon>
        <taxon>Pseudomonadati</taxon>
        <taxon>Pseudomonadota</taxon>
        <taxon>Betaproteobacteria</taxon>
        <taxon>Burkholderiales</taxon>
        <taxon>Sphaerotilaceae</taxon>
        <taxon>Roseateles</taxon>
    </lineage>
</organism>
<dbReference type="InterPro" id="IPR007361">
    <property type="entry name" value="DUF427"/>
</dbReference>
<dbReference type="PANTHER" id="PTHR43058">
    <property type="entry name" value="SLR0655 PROTEIN"/>
    <property type="match status" value="1"/>
</dbReference>
<feature type="domain" description="DUF427" evidence="1">
    <location>
        <begin position="53"/>
        <end position="143"/>
    </location>
</feature>
<dbReference type="Pfam" id="PF04248">
    <property type="entry name" value="NTP_transf_9"/>
    <property type="match status" value="1"/>
</dbReference>
<protein>
    <submittedName>
        <fullName evidence="2">DUF427 domain-containing protein</fullName>
    </submittedName>
</protein>
<keyword evidence="3" id="KW-1185">Reference proteome</keyword>
<comment type="caution">
    <text evidence="2">The sequence shown here is derived from an EMBL/GenBank/DDBJ whole genome shotgun (WGS) entry which is preliminary data.</text>
</comment>
<dbReference type="PANTHER" id="PTHR43058:SF1">
    <property type="entry name" value="DUF427 DOMAIN-CONTAINING PROTEIN"/>
    <property type="match status" value="1"/>
</dbReference>
<dbReference type="RefSeq" id="WP_273601216.1">
    <property type="nucleotide sequence ID" value="NZ_JAQQXT010000009.1"/>
</dbReference>
<name>A0ABT5KGH4_9BURK</name>
<accession>A0ABT5KGH4</accession>
<dbReference type="Gene3D" id="2.170.150.40">
    <property type="entry name" value="Domain of unknown function (DUF427)"/>
    <property type="match status" value="1"/>
</dbReference>
<evidence type="ECO:0000313" key="3">
    <source>
        <dbReference type="Proteomes" id="UP001221189"/>
    </source>
</evidence>
<proteinExistence type="predicted"/>
<sequence length="184" mass="20337">MNSDSKWLDSAREQWLWRGEERPPFADVPASGQLSVWDFPRPPELVREAREIVVLWGNLEVARTQAAWAVRETAHPPTFYLPLVDVQLDLLHPAAGGSFCEWKGPARYWDLVDGARRLGQVAWSYPNPLSGAEPLANCVAFYAHNLDCYVGGSKARPQPGGFYGGWITSDLAGPFKGGPDSGAW</sequence>
<gene>
    <name evidence="2" type="ORF">PRZ03_15735</name>
</gene>
<dbReference type="Proteomes" id="UP001221189">
    <property type="component" value="Unassembled WGS sequence"/>
</dbReference>